<sequence>MDTNDVVISVSPPPHASPIDSSSSLSTLSSSPVSTLFIAPTFAMSSPSTGASEATHHHDRNCPNHSCLSTDALASPPEPQPMTLDEQLFSCVKHNNLPQFVQLVAQYGDQVALDGRDVQGHTIAHWAAQRASGAFLLYLHSVGAPIDCPSDDGSAQLHPIHWACAAGNLGALKALVLQLGVDINTCDARKHRSPLLVAAQNGHPLVVLFCVRNGADVTLVDVDGDTAVHWAAYKGATEIVAVFQHLQVKSDAPDKFGQTPLHLAAMRGELQTVQFLVEVLEADVKALDAKERTPRDLAQLKHFRDVAQYLKQRELRDAAWNIAALTWWCDSGSRAPYRFTVLNAIVVSLVYLFFVLPAMPDRRNVMVPHLVWNAMTWYFFYRAVTTRPGSAPADDEKYAVAYNEVTEALICGNDDDDDEDKLEESVSVSARAQRECVDRPLCHTCHIQRPLRSKHCRVCKTCVPVFDHHCPFVDNCVGRDNYAAFFLFVSFLSVDLFGMEYVLYLLWLYHHDMRVFAVLSMVYLLLILLPVSQLMGLHIYLTVRNRTTNELMNADRYRFQRGGQGRSYDRGVFKNVGERCFGLEGGYIDDNDDTEAKVKLLDKQLSSVIV</sequence>
<dbReference type="PROSITE" id="PS50297">
    <property type="entry name" value="ANK_REP_REGION"/>
    <property type="match status" value="1"/>
</dbReference>
<feature type="domain" description="Palmitoyltransferase DHHC" evidence="10">
    <location>
        <begin position="441"/>
        <end position="553"/>
    </location>
</feature>
<dbReference type="AlphaFoldDB" id="A0AAV1UA13"/>
<reference evidence="11" key="1">
    <citation type="submission" date="2024-01" db="EMBL/GenBank/DDBJ databases">
        <authorList>
            <person name="Webb A."/>
        </authorList>
    </citation>
    <scope>NUCLEOTIDE SEQUENCE</scope>
    <source>
        <strain evidence="11">Pm1</strain>
    </source>
</reference>
<comment type="catalytic activity">
    <reaction evidence="8">
        <text>L-cysteinyl-[protein] + hexadecanoyl-CoA = S-hexadecanoyl-L-cysteinyl-[protein] + CoA</text>
        <dbReference type="Rhea" id="RHEA:36683"/>
        <dbReference type="Rhea" id="RHEA-COMP:10131"/>
        <dbReference type="Rhea" id="RHEA-COMP:11032"/>
        <dbReference type="ChEBI" id="CHEBI:29950"/>
        <dbReference type="ChEBI" id="CHEBI:57287"/>
        <dbReference type="ChEBI" id="CHEBI:57379"/>
        <dbReference type="ChEBI" id="CHEBI:74151"/>
        <dbReference type="EC" id="2.3.1.225"/>
    </reaction>
</comment>
<comment type="caution">
    <text evidence="11">The sequence shown here is derived from an EMBL/GenBank/DDBJ whole genome shotgun (WGS) entry which is preliminary data.</text>
</comment>
<evidence type="ECO:0000256" key="3">
    <source>
        <dbReference type="ARBA" id="ARBA00022737"/>
    </source>
</evidence>
<dbReference type="GO" id="GO:0019706">
    <property type="term" value="F:protein-cysteine S-palmitoyltransferase activity"/>
    <property type="evidence" value="ECO:0007669"/>
    <property type="project" value="UniProtKB-EC"/>
</dbReference>
<feature type="transmembrane region" description="Helical" evidence="8">
    <location>
        <begin position="515"/>
        <end position="543"/>
    </location>
</feature>
<dbReference type="Pfam" id="PF12796">
    <property type="entry name" value="Ank_2"/>
    <property type="match status" value="2"/>
</dbReference>
<dbReference type="InterPro" id="IPR036770">
    <property type="entry name" value="Ankyrin_rpt-contain_sf"/>
</dbReference>
<dbReference type="InterPro" id="IPR001594">
    <property type="entry name" value="Palmitoyltrfase_DHHC"/>
</dbReference>
<evidence type="ECO:0000256" key="4">
    <source>
        <dbReference type="ARBA" id="ARBA00022989"/>
    </source>
</evidence>
<evidence type="ECO:0000256" key="1">
    <source>
        <dbReference type="ARBA" id="ARBA00004141"/>
    </source>
</evidence>
<evidence type="ECO:0000256" key="9">
    <source>
        <dbReference type="SAM" id="MobiDB-lite"/>
    </source>
</evidence>
<feature type="region of interest" description="Disordered" evidence="9">
    <location>
        <begin position="1"/>
        <end position="29"/>
    </location>
</feature>
<evidence type="ECO:0000313" key="12">
    <source>
        <dbReference type="Proteomes" id="UP001162060"/>
    </source>
</evidence>
<feature type="repeat" description="ANK" evidence="7">
    <location>
        <begin position="190"/>
        <end position="222"/>
    </location>
</feature>
<name>A0AAV1UA13_9STRA</name>
<comment type="subcellular location">
    <subcellularLocation>
        <location evidence="1">Membrane</location>
        <topology evidence="1">Multi-pass membrane protein</topology>
    </subcellularLocation>
</comment>
<dbReference type="EC" id="2.3.1.225" evidence="8"/>
<evidence type="ECO:0000259" key="10">
    <source>
        <dbReference type="Pfam" id="PF01529"/>
    </source>
</evidence>
<organism evidence="11 12">
    <name type="scientific">Peronospora matthiolae</name>
    <dbReference type="NCBI Taxonomy" id="2874970"/>
    <lineage>
        <taxon>Eukaryota</taxon>
        <taxon>Sar</taxon>
        <taxon>Stramenopiles</taxon>
        <taxon>Oomycota</taxon>
        <taxon>Peronosporomycetes</taxon>
        <taxon>Peronosporales</taxon>
        <taxon>Peronosporaceae</taxon>
        <taxon>Peronospora</taxon>
    </lineage>
</organism>
<keyword evidence="2 8" id="KW-0812">Transmembrane</keyword>
<evidence type="ECO:0000256" key="8">
    <source>
        <dbReference type="RuleBase" id="RU079119"/>
    </source>
</evidence>
<evidence type="ECO:0000256" key="5">
    <source>
        <dbReference type="ARBA" id="ARBA00023043"/>
    </source>
</evidence>
<evidence type="ECO:0000313" key="11">
    <source>
        <dbReference type="EMBL" id="CAK7930497.1"/>
    </source>
</evidence>
<dbReference type="GO" id="GO:0000139">
    <property type="term" value="C:Golgi membrane"/>
    <property type="evidence" value="ECO:0007669"/>
    <property type="project" value="TreeGrafter"/>
</dbReference>
<dbReference type="PANTHER" id="PTHR24161">
    <property type="entry name" value="ANK_REP_REGION DOMAIN-CONTAINING PROTEIN-RELATED"/>
    <property type="match status" value="1"/>
</dbReference>
<proteinExistence type="inferred from homology"/>
<dbReference type="Proteomes" id="UP001162060">
    <property type="component" value="Unassembled WGS sequence"/>
</dbReference>
<gene>
    <name evidence="11" type="ORF">PM001_LOCUS15647</name>
</gene>
<keyword evidence="4 8" id="KW-1133">Transmembrane helix</keyword>
<keyword evidence="8" id="KW-0808">Transferase</keyword>
<keyword evidence="8" id="KW-0012">Acyltransferase</keyword>
<dbReference type="PANTHER" id="PTHR24161:SF17">
    <property type="entry name" value="PALMITOYLTRANSFERASE"/>
    <property type="match status" value="1"/>
</dbReference>
<evidence type="ECO:0000256" key="7">
    <source>
        <dbReference type="PROSITE-ProRule" id="PRU00023"/>
    </source>
</evidence>
<keyword evidence="6 8" id="KW-0472">Membrane</keyword>
<dbReference type="Gene3D" id="1.25.40.20">
    <property type="entry name" value="Ankyrin repeat-containing domain"/>
    <property type="match status" value="2"/>
</dbReference>
<dbReference type="PROSITE" id="PS50088">
    <property type="entry name" value="ANK_REPEAT"/>
    <property type="match status" value="2"/>
</dbReference>
<feature type="repeat" description="ANK" evidence="7">
    <location>
        <begin position="256"/>
        <end position="278"/>
    </location>
</feature>
<dbReference type="Pfam" id="PF01529">
    <property type="entry name" value="DHHC"/>
    <property type="match status" value="1"/>
</dbReference>
<feature type="transmembrane region" description="Helical" evidence="8">
    <location>
        <begin position="485"/>
        <end position="509"/>
    </location>
</feature>
<dbReference type="PROSITE" id="PS50216">
    <property type="entry name" value="DHHC"/>
    <property type="match status" value="1"/>
</dbReference>
<dbReference type="EMBL" id="CAKLBY020000167">
    <property type="protein sequence ID" value="CAK7930497.1"/>
    <property type="molecule type" value="Genomic_DNA"/>
</dbReference>
<dbReference type="InterPro" id="IPR002110">
    <property type="entry name" value="Ankyrin_rpt"/>
</dbReference>
<comment type="domain">
    <text evidence="8">The DHHC domain is required for palmitoyltransferase activity.</text>
</comment>
<comment type="similarity">
    <text evidence="8">Belongs to the DHHC palmitoyltransferase family.</text>
</comment>
<feature type="compositionally biased region" description="Low complexity" evidence="9">
    <location>
        <begin position="17"/>
        <end position="29"/>
    </location>
</feature>
<accession>A0AAV1UA13</accession>
<dbReference type="SMART" id="SM00248">
    <property type="entry name" value="ANK"/>
    <property type="match status" value="5"/>
</dbReference>
<keyword evidence="3" id="KW-0677">Repeat</keyword>
<dbReference type="SUPFAM" id="SSF48403">
    <property type="entry name" value="Ankyrin repeat"/>
    <property type="match status" value="1"/>
</dbReference>
<keyword evidence="5 7" id="KW-0040">ANK repeat</keyword>
<evidence type="ECO:0000256" key="6">
    <source>
        <dbReference type="ARBA" id="ARBA00023136"/>
    </source>
</evidence>
<feature type="transmembrane region" description="Helical" evidence="8">
    <location>
        <begin position="337"/>
        <end position="356"/>
    </location>
</feature>
<evidence type="ECO:0000256" key="2">
    <source>
        <dbReference type="ARBA" id="ARBA00022692"/>
    </source>
</evidence>
<protein>
    <recommendedName>
        <fullName evidence="8">Palmitoyltransferase</fullName>
        <ecNumber evidence="8">2.3.1.225</ecNumber>
    </recommendedName>
</protein>